<dbReference type="SUPFAM" id="SSF54427">
    <property type="entry name" value="NTF2-like"/>
    <property type="match status" value="1"/>
</dbReference>
<proteinExistence type="predicted"/>
<dbReference type="GO" id="GO:0030638">
    <property type="term" value="P:polyketide metabolic process"/>
    <property type="evidence" value="ECO:0007669"/>
    <property type="project" value="InterPro"/>
</dbReference>
<comment type="caution">
    <text evidence="1">The sequence shown here is derived from an EMBL/GenBank/DDBJ whole genome shotgun (WGS) entry which is preliminary data.</text>
</comment>
<reference evidence="1 2" key="1">
    <citation type="journal article" date="2019" name="Nat. Microbiol.">
        <title>Mediterranean grassland soil C-N compound turnover is dependent on rainfall and depth, and is mediated by genomically divergent microorganisms.</title>
        <authorList>
            <person name="Diamond S."/>
            <person name="Andeer P.F."/>
            <person name="Li Z."/>
            <person name="Crits-Christoph A."/>
            <person name="Burstein D."/>
            <person name="Anantharaman K."/>
            <person name="Lane K.R."/>
            <person name="Thomas B.C."/>
            <person name="Pan C."/>
            <person name="Northen T.R."/>
            <person name="Banfield J.F."/>
        </authorList>
    </citation>
    <scope>NUCLEOTIDE SEQUENCE [LARGE SCALE GENOMIC DNA]</scope>
    <source>
        <strain evidence="1">WS_8</strain>
    </source>
</reference>
<dbReference type="InterPro" id="IPR009959">
    <property type="entry name" value="Cyclase_SnoaL-like"/>
</dbReference>
<dbReference type="Proteomes" id="UP000316609">
    <property type="component" value="Unassembled WGS sequence"/>
</dbReference>
<accession>A0A538TE39</accession>
<dbReference type="EMBL" id="VBOY01000157">
    <property type="protein sequence ID" value="TMQ61824.1"/>
    <property type="molecule type" value="Genomic_DNA"/>
</dbReference>
<dbReference type="PANTHER" id="PTHR38436">
    <property type="entry name" value="POLYKETIDE CYCLASE SNOAL-LIKE DOMAIN"/>
    <property type="match status" value="1"/>
</dbReference>
<name>A0A538TE39_UNCEI</name>
<organism evidence="1 2">
    <name type="scientific">Eiseniibacteriota bacterium</name>
    <dbReference type="NCBI Taxonomy" id="2212470"/>
    <lineage>
        <taxon>Bacteria</taxon>
        <taxon>Candidatus Eiseniibacteriota</taxon>
    </lineage>
</organism>
<gene>
    <name evidence="1" type="ORF">E6K78_12380</name>
</gene>
<sequence>MTTDQNKLTVRRLVEEGFNKQNLKLIDETFAKDAISHDPSQPNLARGPEGARESMRVYSTAFPDAKLTIEREIAEGDYVVQYLSTKGTHTGPLGNIPATGKKTNVTGVIISKFENGKVVETWSLWDQLSLMQQIGVVPMPETAAKQPAFAGR</sequence>
<evidence type="ECO:0000313" key="2">
    <source>
        <dbReference type="Proteomes" id="UP000316609"/>
    </source>
</evidence>
<dbReference type="Gene3D" id="3.10.450.50">
    <property type="match status" value="1"/>
</dbReference>
<dbReference type="Pfam" id="PF07366">
    <property type="entry name" value="SnoaL"/>
    <property type="match status" value="1"/>
</dbReference>
<protein>
    <submittedName>
        <fullName evidence="1">Ester cyclase</fullName>
    </submittedName>
</protein>
<dbReference type="PANTHER" id="PTHR38436:SF1">
    <property type="entry name" value="ESTER CYCLASE"/>
    <property type="match status" value="1"/>
</dbReference>
<evidence type="ECO:0000313" key="1">
    <source>
        <dbReference type="EMBL" id="TMQ61824.1"/>
    </source>
</evidence>
<dbReference type="InterPro" id="IPR032710">
    <property type="entry name" value="NTF2-like_dom_sf"/>
</dbReference>
<dbReference type="AlphaFoldDB" id="A0A538TE39"/>